<keyword evidence="6" id="KW-1185">Reference proteome</keyword>
<evidence type="ECO:0000256" key="1">
    <source>
        <dbReference type="SAM" id="MobiDB-lite"/>
    </source>
</evidence>
<sequence length="669" mass="67899">MRTRWGMAVAAALAVGLMAAPTAVWATDPVQLGSGYVLDQAGVLDPSQEASVQQRMSDLYSSTGVDLYVVYVDAFTNPADRQQWADQVAQSNGLGVTQYILAVAVDGRQYYISSDGAGPMSDQQLADVEAAIKPALTSGDYAGAAMTAADGFQSALGGSGGSGGGFPVAIVVVIAVVVIAAVIIWLIIRRRRKAPGAVRSGDGPGSPLDQLDTAELARRASSALVDTDDAVKTSEQELGFASAQFGDAAAADFAQALAAAKESLNHAFTLKQQLDDSVPDTEEQTRAWNVQILQLCEQANAGLDEKAAAFDELRQLEKNAPQALAQVQQQRVTVSAALDAADARLAELSTRYAPEALSTVADNPAQARERIAFADAQLAQAQTAITAGDGGAAAVSIRAAEESVAQAGLLEQAVDKLGADLEEGERSATALIAELEGDMAAAAALPDPDGRVAATIASTRAQVDAAKAGLASTAKRPLAILRALEAANAQIDGVVQGVRDAAAQAQRTQQMLGQTIMQAQAQVSAAEDYITARRGAVGAEARTRLAEAGASLVQAQQLQASDPTQALQQAQRANQLAGQAIQYAQTDVGSFQNPGAGGMLGGGSNGGGMLGAVLGGIVINSMLGGGGRSSGGSLGGMLGGGSRSGGGGRLSPGSFGGGGTRGRRGGGRF</sequence>
<dbReference type="Gene3D" id="3.10.310.50">
    <property type="match status" value="1"/>
</dbReference>
<dbReference type="RefSeq" id="WP_150447924.1">
    <property type="nucleotide sequence ID" value="NZ_VYSA01000001.1"/>
</dbReference>
<protein>
    <submittedName>
        <fullName evidence="5">TPM domain-containing protein</fullName>
    </submittedName>
</protein>
<keyword evidence="2" id="KW-0472">Membrane</keyword>
<name>A0A5J5J7P8_9MICO</name>
<feature type="domain" description="TPM" evidence="4">
    <location>
        <begin position="37"/>
        <end position="153"/>
    </location>
</feature>
<dbReference type="AlphaFoldDB" id="A0A5J5J7P8"/>
<keyword evidence="3" id="KW-0732">Signal</keyword>
<evidence type="ECO:0000313" key="5">
    <source>
        <dbReference type="EMBL" id="KAA9111154.1"/>
    </source>
</evidence>
<reference evidence="6" key="1">
    <citation type="submission" date="2019-09" db="EMBL/GenBank/DDBJ databases">
        <title>Mumia zhuanghuii sp. nov. isolated from the intestinal contents of plateau pika (Ochotona curzoniae) in the Qinghai-Tibet plateau of China.</title>
        <authorList>
            <person name="Tian Z."/>
        </authorList>
    </citation>
    <scope>NUCLEOTIDE SEQUENCE [LARGE SCALE GENOMIC DNA]</scope>
    <source>
        <strain evidence="6">JCM 30598</strain>
    </source>
</reference>
<gene>
    <name evidence="5" type="ORF">F6B43_05990</name>
</gene>
<dbReference type="EMBL" id="VYSA01000001">
    <property type="protein sequence ID" value="KAA9111154.1"/>
    <property type="molecule type" value="Genomic_DNA"/>
</dbReference>
<evidence type="ECO:0000256" key="2">
    <source>
        <dbReference type="SAM" id="Phobius"/>
    </source>
</evidence>
<comment type="caution">
    <text evidence="5">The sequence shown here is derived from an EMBL/GenBank/DDBJ whole genome shotgun (WGS) entry which is preliminary data.</text>
</comment>
<feature type="chain" id="PRO_5023863366" evidence="3">
    <location>
        <begin position="27"/>
        <end position="669"/>
    </location>
</feature>
<accession>A0A5J5J7P8</accession>
<dbReference type="InterPro" id="IPR007621">
    <property type="entry name" value="TPM_dom"/>
</dbReference>
<evidence type="ECO:0000256" key="3">
    <source>
        <dbReference type="SAM" id="SignalP"/>
    </source>
</evidence>
<keyword evidence="2" id="KW-0812">Transmembrane</keyword>
<dbReference type="Proteomes" id="UP000325827">
    <property type="component" value="Unassembled WGS sequence"/>
</dbReference>
<feature type="transmembrane region" description="Helical" evidence="2">
    <location>
        <begin position="166"/>
        <end position="188"/>
    </location>
</feature>
<evidence type="ECO:0000259" key="4">
    <source>
        <dbReference type="Pfam" id="PF04536"/>
    </source>
</evidence>
<dbReference type="OrthoDB" id="5105562at2"/>
<dbReference type="Pfam" id="PF04536">
    <property type="entry name" value="TPM_phosphatase"/>
    <property type="match status" value="1"/>
</dbReference>
<keyword evidence="2" id="KW-1133">Transmembrane helix</keyword>
<feature type="compositionally biased region" description="Gly residues" evidence="1">
    <location>
        <begin position="634"/>
        <end position="660"/>
    </location>
</feature>
<evidence type="ECO:0000313" key="6">
    <source>
        <dbReference type="Proteomes" id="UP000325827"/>
    </source>
</evidence>
<proteinExistence type="predicted"/>
<feature type="region of interest" description="Disordered" evidence="1">
    <location>
        <begin position="634"/>
        <end position="669"/>
    </location>
</feature>
<organism evidence="5 6">
    <name type="scientific">Microbacterium rhizomatis</name>
    <dbReference type="NCBI Taxonomy" id="1631477"/>
    <lineage>
        <taxon>Bacteria</taxon>
        <taxon>Bacillati</taxon>
        <taxon>Actinomycetota</taxon>
        <taxon>Actinomycetes</taxon>
        <taxon>Micrococcales</taxon>
        <taxon>Microbacteriaceae</taxon>
        <taxon>Microbacterium</taxon>
    </lineage>
</organism>
<feature type="signal peptide" evidence="3">
    <location>
        <begin position="1"/>
        <end position="26"/>
    </location>
</feature>